<gene>
    <name evidence="1" type="ORF">F8B43_4932</name>
</gene>
<evidence type="ECO:0000313" key="1">
    <source>
        <dbReference type="EMBL" id="KAB7782177.1"/>
    </source>
</evidence>
<accession>A0A833J209</accession>
<dbReference type="EMBL" id="WEKV01000020">
    <property type="protein sequence ID" value="KAB7782177.1"/>
    <property type="molecule type" value="Genomic_DNA"/>
</dbReference>
<name>A0A833J209_9HYPH</name>
<sequence>MDAADRDALIASAGRLGLTPVEWGGLMSYESGLNPGRWGGSGGRHVGLIQFGPSEQKAFGVTGRETFQEQLPKAEAFLLSRGYEPGMGLMQAYSTVNAGSPNRLNASDAKNGGMPGTVAEKVQNQFGPHFRKVSAFLGGDAAMTMPTETATAPAASGRFGFSGIEPSASSAPTMTTPAAEKKDDGLDAASILKMLAGEKGLASLAAPAGGGATAAPAPPPMVPIQRRAAPFDRDAYLALLRR</sequence>
<reference evidence="1 2" key="1">
    <citation type="submission" date="2019-10" db="EMBL/GenBank/DDBJ databases">
        <title>Draft Genome Sequence of the Caffeine Degrading Methylotroph Methylorubrum populi PINKEL.</title>
        <authorList>
            <person name="Dawson S.C."/>
            <person name="Zhang X."/>
            <person name="Wright M.E."/>
            <person name="Sharma G."/>
            <person name="Langner J.T."/>
            <person name="Ditty J.L."/>
            <person name="Subuyuj G.A."/>
        </authorList>
    </citation>
    <scope>NUCLEOTIDE SEQUENCE [LARGE SCALE GENOMIC DNA]</scope>
    <source>
        <strain evidence="1 2">Pinkel</strain>
    </source>
</reference>
<organism evidence="1 2">
    <name type="scientific">Methylorubrum populi</name>
    <dbReference type="NCBI Taxonomy" id="223967"/>
    <lineage>
        <taxon>Bacteria</taxon>
        <taxon>Pseudomonadati</taxon>
        <taxon>Pseudomonadota</taxon>
        <taxon>Alphaproteobacteria</taxon>
        <taxon>Hyphomicrobiales</taxon>
        <taxon>Methylobacteriaceae</taxon>
        <taxon>Methylorubrum</taxon>
    </lineage>
</organism>
<evidence type="ECO:0008006" key="3">
    <source>
        <dbReference type="Google" id="ProtNLM"/>
    </source>
</evidence>
<protein>
    <recommendedName>
        <fullName evidence="3">Transglycosylase SLT domain-containing protein</fullName>
    </recommendedName>
</protein>
<dbReference type="AlphaFoldDB" id="A0A833J209"/>
<dbReference type="Proteomes" id="UP000469949">
    <property type="component" value="Unassembled WGS sequence"/>
</dbReference>
<proteinExistence type="predicted"/>
<evidence type="ECO:0000313" key="2">
    <source>
        <dbReference type="Proteomes" id="UP000469949"/>
    </source>
</evidence>
<comment type="caution">
    <text evidence="1">The sequence shown here is derived from an EMBL/GenBank/DDBJ whole genome shotgun (WGS) entry which is preliminary data.</text>
</comment>
<dbReference type="RefSeq" id="WP_246696053.1">
    <property type="nucleotide sequence ID" value="NZ_WEKV01000020.1"/>
</dbReference>